<name>A0ACC0QUV1_9HYPO</name>
<gene>
    <name evidence="1" type="ORF">NCS57_00909200</name>
</gene>
<evidence type="ECO:0000313" key="2">
    <source>
        <dbReference type="Proteomes" id="UP001065298"/>
    </source>
</evidence>
<dbReference type="EMBL" id="CM046508">
    <property type="protein sequence ID" value="KAI8666823.1"/>
    <property type="molecule type" value="Genomic_DNA"/>
</dbReference>
<proteinExistence type="predicted"/>
<reference evidence="1" key="1">
    <citation type="submission" date="2022-06" db="EMBL/GenBank/DDBJ databases">
        <title>Fusarium solani species complex genomes reveal bases of compartmentalisation and animal pathogenesis.</title>
        <authorList>
            <person name="Tsai I.J."/>
        </authorList>
    </citation>
    <scope>NUCLEOTIDE SEQUENCE</scope>
    <source>
        <strain evidence="1">Fu6.1</strain>
    </source>
</reference>
<organism evidence="1 2">
    <name type="scientific">Fusarium keratoplasticum</name>
    <dbReference type="NCBI Taxonomy" id="1328300"/>
    <lineage>
        <taxon>Eukaryota</taxon>
        <taxon>Fungi</taxon>
        <taxon>Dikarya</taxon>
        <taxon>Ascomycota</taxon>
        <taxon>Pezizomycotina</taxon>
        <taxon>Sordariomycetes</taxon>
        <taxon>Hypocreomycetidae</taxon>
        <taxon>Hypocreales</taxon>
        <taxon>Nectriaceae</taxon>
        <taxon>Fusarium</taxon>
        <taxon>Fusarium solani species complex</taxon>
    </lineage>
</organism>
<keyword evidence="2" id="KW-1185">Reference proteome</keyword>
<dbReference type="Proteomes" id="UP001065298">
    <property type="component" value="Chromosome 6"/>
</dbReference>
<sequence>MAQQPTELDLAKLAPVDDVSSKDLATGQVQLVQLGHQTARRDIGLLGIIAIGFNVPNSWVAILASFSIAIAAGGPVSLIYGTFVSCAFYACAAVTLAELASVYPTAGGQYHFTSILAPEKANRPLAYVCGILSNLSWTINAAGITLIGSQLITAFPQFYNGYIAKQWHLFLLSQALNLFALLYNLFLLKRTNRIHDAAFILTLVTFVVSCITCLARSEKQPSSWVWTKFEANTGWSAGVSFLTGLTTPCYMYGGLDAALHLAEETLNASYAVPRALMATIGIGFLTGFVFSVVMAYCIVDLDSLLGETVPIYPLWRVAMKSDTAGTVFLVAVTIIIVFILIAVQQTSSRLLWSFACDRGVFMSKQLSSLSPSLGSIPANALMFNSILVFICGCLYLGSTTAFNALVNSLLLMQMISFALPAALLIYQKRDSRLLPRNRPFRVPEAVGWFCNIGTVVAATVETVFFSFPTALPVSAGTMNYAVAVLAVIAILAAINWFAHARKHYQGPRVELSL</sequence>
<comment type="caution">
    <text evidence="1">The sequence shown here is derived from an EMBL/GenBank/DDBJ whole genome shotgun (WGS) entry which is preliminary data.</text>
</comment>
<accession>A0ACC0QUV1</accession>
<protein>
    <submittedName>
        <fullName evidence="1">Uncharacterized protein</fullName>
    </submittedName>
</protein>
<evidence type="ECO:0000313" key="1">
    <source>
        <dbReference type="EMBL" id="KAI8666823.1"/>
    </source>
</evidence>